<keyword evidence="2" id="KW-0560">Oxidoreductase</keyword>
<proteinExistence type="inferred from homology"/>
<dbReference type="SUPFAM" id="SSF51735">
    <property type="entry name" value="NAD(P)-binding Rossmann-fold domains"/>
    <property type="match status" value="1"/>
</dbReference>
<dbReference type="GO" id="GO:0016020">
    <property type="term" value="C:membrane"/>
    <property type="evidence" value="ECO:0007669"/>
    <property type="project" value="TreeGrafter"/>
</dbReference>
<dbReference type="EMBL" id="GDJX01008385">
    <property type="protein sequence ID" value="JAT59551.1"/>
    <property type="molecule type" value="Transcribed_RNA"/>
</dbReference>
<sequence length="383" mass="42274">KLQFGSLLPVPAPYPPPPLCRETTGSFLCLSFRRPSRVSPSRHSPVHFLLLLLFKKKKKKIFMTMTGTLVVTATSLVSPTLFLAGFITVFPILYIANAYCRYKRYQAASPWSVNDKVVVITGASSGIGEELAYEFARQGARLILCARRADKLSDVAKVCKEKYGASHVTISKVDVTHETDVNRLIETIDATHDKIDCLVLNAGVSMGEALEDIKDFKVIKDIMDVNFYGSTMFAYHALPLLKRAEKSRIVVVSSLISIIPSVPLRSGYSASKSALKGFFESLQAELIDSNIFISTAFPGIVKTEINDARLGSNPKNLDFSNAMPADECAKIIVDGTIKAHKEIILTSVGKFSRLLEGVFPDLLSYVSHREAKKYIVESKDKDQ</sequence>
<dbReference type="AlphaFoldDB" id="A0A1D1YY39"/>
<keyword evidence="5" id="KW-0812">Transmembrane</keyword>
<protein>
    <submittedName>
        <fullName evidence="6">Dehydrogenase/reductase SDR family protein 7-like</fullName>
    </submittedName>
</protein>
<dbReference type="Pfam" id="PF00106">
    <property type="entry name" value="adh_short"/>
    <property type="match status" value="1"/>
</dbReference>
<gene>
    <name evidence="6" type="primary">DDB_G0274201</name>
    <name evidence="6" type="ORF">g.64194</name>
</gene>
<evidence type="ECO:0000256" key="1">
    <source>
        <dbReference type="ARBA" id="ARBA00006484"/>
    </source>
</evidence>
<dbReference type="PROSITE" id="PS00061">
    <property type="entry name" value="ADH_SHORT"/>
    <property type="match status" value="1"/>
</dbReference>
<evidence type="ECO:0000256" key="4">
    <source>
        <dbReference type="RuleBase" id="RU000363"/>
    </source>
</evidence>
<dbReference type="GO" id="GO:0016491">
    <property type="term" value="F:oxidoreductase activity"/>
    <property type="evidence" value="ECO:0007669"/>
    <property type="project" value="UniProtKB-KW"/>
</dbReference>
<evidence type="ECO:0000256" key="5">
    <source>
        <dbReference type="SAM" id="Phobius"/>
    </source>
</evidence>
<organism evidence="6">
    <name type="scientific">Anthurium amnicola</name>
    <dbReference type="NCBI Taxonomy" id="1678845"/>
    <lineage>
        <taxon>Eukaryota</taxon>
        <taxon>Viridiplantae</taxon>
        <taxon>Streptophyta</taxon>
        <taxon>Embryophyta</taxon>
        <taxon>Tracheophyta</taxon>
        <taxon>Spermatophyta</taxon>
        <taxon>Magnoliopsida</taxon>
        <taxon>Liliopsida</taxon>
        <taxon>Araceae</taxon>
        <taxon>Pothoideae</taxon>
        <taxon>Potheae</taxon>
        <taxon>Anthurium</taxon>
    </lineage>
</organism>
<evidence type="ECO:0000313" key="6">
    <source>
        <dbReference type="EMBL" id="JAT59551.1"/>
    </source>
</evidence>
<accession>A0A1D1YY39</accession>
<dbReference type="PANTHER" id="PTHR44196:SF1">
    <property type="entry name" value="DEHYDROGENASE_REDUCTASE SDR FAMILY MEMBER 7B"/>
    <property type="match status" value="1"/>
</dbReference>
<keyword evidence="5" id="KW-1133">Transmembrane helix</keyword>
<dbReference type="NCBIfam" id="NF004825">
    <property type="entry name" value="PRK06181.1"/>
    <property type="match status" value="1"/>
</dbReference>
<dbReference type="PANTHER" id="PTHR44196">
    <property type="entry name" value="DEHYDROGENASE/REDUCTASE SDR FAMILY MEMBER 7B"/>
    <property type="match status" value="1"/>
</dbReference>
<feature type="non-terminal residue" evidence="6">
    <location>
        <position position="1"/>
    </location>
</feature>
<dbReference type="InterPro" id="IPR002347">
    <property type="entry name" value="SDR_fam"/>
</dbReference>
<comment type="function">
    <text evidence="3">Putative oxidoreductase.</text>
</comment>
<reference evidence="6" key="1">
    <citation type="submission" date="2015-07" db="EMBL/GenBank/DDBJ databases">
        <title>Transcriptome Assembly of Anthurium amnicola.</title>
        <authorList>
            <person name="Suzuki J."/>
        </authorList>
    </citation>
    <scope>NUCLEOTIDE SEQUENCE</scope>
</reference>
<feature type="transmembrane region" description="Helical" evidence="5">
    <location>
        <begin position="61"/>
        <end position="94"/>
    </location>
</feature>
<name>A0A1D1YY39_9ARAE</name>
<keyword evidence="5" id="KW-0472">Membrane</keyword>
<dbReference type="PRINTS" id="PR00081">
    <property type="entry name" value="GDHRDH"/>
</dbReference>
<evidence type="ECO:0000256" key="3">
    <source>
        <dbReference type="ARBA" id="ARBA00037096"/>
    </source>
</evidence>
<evidence type="ECO:0000256" key="2">
    <source>
        <dbReference type="ARBA" id="ARBA00023002"/>
    </source>
</evidence>
<comment type="similarity">
    <text evidence="1 4">Belongs to the short-chain dehydrogenases/reductases (SDR) family.</text>
</comment>
<dbReference type="InterPro" id="IPR036291">
    <property type="entry name" value="NAD(P)-bd_dom_sf"/>
</dbReference>
<dbReference type="Gene3D" id="3.40.50.720">
    <property type="entry name" value="NAD(P)-binding Rossmann-like Domain"/>
    <property type="match status" value="1"/>
</dbReference>
<dbReference type="PRINTS" id="PR00080">
    <property type="entry name" value="SDRFAMILY"/>
</dbReference>
<dbReference type="InterPro" id="IPR020904">
    <property type="entry name" value="Sc_DH/Rdtase_CS"/>
</dbReference>